<dbReference type="SUPFAM" id="SSF54637">
    <property type="entry name" value="Thioesterase/thiol ester dehydrase-isomerase"/>
    <property type="match status" value="1"/>
</dbReference>
<organism evidence="2 3">
    <name type="scientific">Brevibacillus centrosporus</name>
    <dbReference type="NCBI Taxonomy" id="54910"/>
    <lineage>
        <taxon>Bacteria</taxon>
        <taxon>Bacillati</taxon>
        <taxon>Bacillota</taxon>
        <taxon>Bacilli</taxon>
        <taxon>Bacillales</taxon>
        <taxon>Paenibacillaceae</taxon>
        <taxon>Brevibacillus</taxon>
    </lineage>
</organism>
<dbReference type="GeneID" id="301129400"/>
<proteinExistence type="predicted"/>
<dbReference type="EMBL" id="FORT01000001">
    <property type="protein sequence ID" value="SFI88539.1"/>
    <property type="molecule type" value="Genomic_DNA"/>
</dbReference>
<accession>A0A1I3LUW0</accession>
<dbReference type="InterPro" id="IPR003965">
    <property type="entry name" value="Fatty_acid_synthase"/>
</dbReference>
<dbReference type="InterPro" id="IPR002539">
    <property type="entry name" value="MaoC-like_dom"/>
</dbReference>
<evidence type="ECO:0000259" key="1">
    <source>
        <dbReference type="Pfam" id="PF01575"/>
    </source>
</evidence>
<reference evidence="3" key="1">
    <citation type="submission" date="2016-10" db="EMBL/GenBank/DDBJ databases">
        <authorList>
            <person name="Varghese N."/>
            <person name="Submissions S."/>
        </authorList>
    </citation>
    <scope>NUCLEOTIDE SEQUENCE [LARGE SCALE GENOMIC DNA]</scope>
    <source>
        <strain evidence="3">OK042</strain>
    </source>
</reference>
<feature type="domain" description="MaoC-like" evidence="1">
    <location>
        <begin position="11"/>
        <end position="121"/>
    </location>
</feature>
<name>A0A1I3LUW0_9BACL</name>
<dbReference type="GO" id="GO:0004312">
    <property type="term" value="F:fatty acid synthase activity"/>
    <property type="evidence" value="ECO:0007669"/>
    <property type="project" value="InterPro"/>
</dbReference>
<dbReference type="PANTHER" id="PTHR43841:SF3">
    <property type="entry name" value="(3R)-HYDROXYACYL-ACP DEHYDRATASE SUBUNIT HADB"/>
    <property type="match status" value="1"/>
</dbReference>
<gene>
    <name evidence="2" type="ORF">SAMN05518846_101434</name>
</gene>
<keyword evidence="3" id="KW-1185">Reference proteome</keyword>
<dbReference type="PANTHER" id="PTHR43841">
    <property type="entry name" value="3-HYDROXYACYL-THIOESTER DEHYDRATASE HTDX-RELATED"/>
    <property type="match status" value="1"/>
</dbReference>
<dbReference type="PRINTS" id="PR01483">
    <property type="entry name" value="FASYNTHASE"/>
</dbReference>
<dbReference type="GO" id="GO:0005835">
    <property type="term" value="C:fatty acid synthase complex"/>
    <property type="evidence" value="ECO:0007669"/>
    <property type="project" value="InterPro"/>
</dbReference>
<sequence length="141" mass="15336">MQSIRWDEIEVGQQLEPLIQTAIEKVQLVKYAGASGDFNPIHTDDETARKVGLPGVIAHGMLSMGFLAEHAAGIVGTHGFVSRLKVRFAGMVFPGDVLTCHAKVVAKDEKERTVGLEVRIEREEGKALTVGEASLTYYQTA</sequence>
<dbReference type="Pfam" id="PF01575">
    <property type="entry name" value="MaoC_dehydratas"/>
    <property type="match status" value="1"/>
</dbReference>
<dbReference type="STRING" id="1884381.SAMN05518846_101434"/>
<protein>
    <submittedName>
        <fullName evidence="2">Acyl dehydratase</fullName>
    </submittedName>
</protein>
<dbReference type="Proteomes" id="UP000198915">
    <property type="component" value="Unassembled WGS sequence"/>
</dbReference>
<dbReference type="GO" id="GO:0006633">
    <property type="term" value="P:fatty acid biosynthetic process"/>
    <property type="evidence" value="ECO:0007669"/>
    <property type="project" value="InterPro"/>
</dbReference>
<dbReference type="RefSeq" id="WP_092266304.1">
    <property type="nucleotide sequence ID" value="NZ_CP176856.1"/>
</dbReference>
<dbReference type="InterPro" id="IPR029069">
    <property type="entry name" value="HotDog_dom_sf"/>
</dbReference>
<evidence type="ECO:0000313" key="2">
    <source>
        <dbReference type="EMBL" id="SFI88539.1"/>
    </source>
</evidence>
<dbReference type="Gene3D" id="3.10.129.10">
    <property type="entry name" value="Hotdog Thioesterase"/>
    <property type="match status" value="1"/>
</dbReference>
<evidence type="ECO:0000313" key="3">
    <source>
        <dbReference type="Proteomes" id="UP000198915"/>
    </source>
</evidence>
<dbReference type="AlphaFoldDB" id="A0A1I3LUW0"/>